<accession>A0A176W5D6</accession>
<name>A0A176W5D6_MARPO</name>
<reference evidence="2" key="1">
    <citation type="submission" date="2016-03" db="EMBL/GenBank/DDBJ databases">
        <title>Mechanisms controlling the formation of the plant cell surface in tip-growing cells are functionally conserved among land plants.</title>
        <authorList>
            <person name="Honkanen S."/>
            <person name="Jones V.A."/>
            <person name="Morieri G."/>
            <person name="Champion C."/>
            <person name="Hetherington A.J."/>
            <person name="Kelly S."/>
            <person name="Saint-Marcoux D."/>
            <person name="Proust H."/>
            <person name="Prescott H."/>
            <person name="Dolan L."/>
        </authorList>
    </citation>
    <scope>NUCLEOTIDE SEQUENCE [LARGE SCALE GENOMIC DNA]</scope>
    <source>
        <tissue evidence="2">Whole gametophyte</tissue>
    </source>
</reference>
<comment type="caution">
    <text evidence="2">The sequence shown here is derived from an EMBL/GenBank/DDBJ whole genome shotgun (WGS) entry which is preliminary data.</text>
</comment>
<dbReference type="AlphaFoldDB" id="A0A176W5D6"/>
<evidence type="ECO:0000313" key="2">
    <source>
        <dbReference type="EMBL" id="OAE27665.1"/>
    </source>
</evidence>
<sequence>MQPVRATYKAVLHNGARALPPSDHVSNTLDFLTAALATGNFDTRQVNPLRRHAGELLPQGTFRNYQGILVRGAVSFTLSAADQDTVVREISALGDHVVLACTVKGTLKGVTGEHWWNSLIQLAHPGTVHSYGLVGQSFAYVRTDGAATTHRLLTVELPHSTGSSGHCSFVSLSRTVLCLCSDGWRCHHAPPTHVSSSSIPSEAGGCATIGIHYEAMELYCHIYGNHQHHSTACTTNSLRQPPRKNRLGPRPADGIQRQTPPAAHWQRLHALLPRGKQYYRPPGPPGPSSVATDGIIGRSTPNPDDQRFTCQMQMASFQFHLGAGLPLGSQTTIAATPSPSGPVISDKQPLDPPDVTMEEPGESHDTLPYDRNGWQSGCHTKKLYMMAHNSFPSNPFSCASSRQSNMSLPIANLTAMEVNSEGIAAHQAQSARR</sequence>
<evidence type="ECO:0000313" key="3">
    <source>
        <dbReference type="Proteomes" id="UP000077202"/>
    </source>
</evidence>
<proteinExistence type="predicted"/>
<keyword evidence="3" id="KW-1185">Reference proteome</keyword>
<organism evidence="2 3">
    <name type="scientific">Marchantia polymorpha subsp. ruderalis</name>
    <dbReference type="NCBI Taxonomy" id="1480154"/>
    <lineage>
        <taxon>Eukaryota</taxon>
        <taxon>Viridiplantae</taxon>
        <taxon>Streptophyta</taxon>
        <taxon>Embryophyta</taxon>
        <taxon>Marchantiophyta</taxon>
        <taxon>Marchantiopsida</taxon>
        <taxon>Marchantiidae</taxon>
        <taxon>Marchantiales</taxon>
        <taxon>Marchantiaceae</taxon>
        <taxon>Marchantia</taxon>
    </lineage>
</organism>
<evidence type="ECO:0000256" key="1">
    <source>
        <dbReference type="SAM" id="MobiDB-lite"/>
    </source>
</evidence>
<gene>
    <name evidence="2" type="ORF">AXG93_3137s1050</name>
</gene>
<dbReference type="EMBL" id="LVLJ01001849">
    <property type="protein sequence ID" value="OAE27665.1"/>
    <property type="molecule type" value="Genomic_DNA"/>
</dbReference>
<feature type="region of interest" description="Disordered" evidence="1">
    <location>
        <begin position="337"/>
        <end position="372"/>
    </location>
</feature>
<dbReference type="Proteomes" id="UP000077202">
    <property type="component" value="Unassembled WGS sequence"/>
</dbReference>
<feature type="region of interest" description="Disordered" evidence="1">
    <location>
        <begin position="232"/>
        <end position="261"/>
    </location>
</feature>
<protein>
    <submittedName>
        <fullName evidence="2">Uncharacterized protein</fullName>
    </submittedName>
</protein>